<dbReference type="AlphaFoldDB" id="A0A9D2JSJ5"/>
<keyword evidence="1" id="KW-0472">Membrane</keyword>
<feature type="transmembrane region" description="Helical" evidence="1">
    <location>
        <begin position="61"/>
        <end position="85"/>
    </location>
</feature>
<reference evidence="2" key="1">
    <citation type="journal article" date="2021" name="PeerJ">
        <title>Extensive microbial diversity within the chicken gut microbiome revealed by metagenomics and culture.</title>
        <authorList>
            <person name="Gilroy R."/>
            <person name="Ravi A."/>
            <person name="Getino M."/>
            <person name="Pursley I."/>
            <person name="Horton D.L."/>
            <person name="Alikhan N.F."/>
            <person name="Baker D."/>
            <person name="Gharbi K."/>
            <person name="Hall N."/>
            <person name="Watson M."/>
            <person name="Adriaenssens E.M."/>
            <person name="Foster-Nyarko E."/>
            <person name="Jarju S."/>
            <person name="Secka A."/>
            <person name="Antonio M."/>
            <person name="Oren A."/>
            <person name="Chaudhuri R.R."/>
            <person name="La Ragione R."/>
            <person name="Hildebrand F."/>
            <person name="Pallen M.J."/>
        </authorList>
    </citation>
    <scope>NUCLEOTIDE SEQUENCE</scope>
    <source>
        <strain evidence="2">1068</strain>
    </source>
</reference>
<dbReference type="EMBL" id="DXBG01000206">
    <property type="protein sequence ID" value="HIZ66020.1"/>
    <property type="molecule type" value="Genomic_DNA"/>
</dbReference>
<organism evidence="2 3">
    <name type="scientific">Candidatus Blautia pullicola</name>
    <dbReference type="NCBI Taxonomy" id="2838498"/>
    <lineage>
        <taxon>Bacteria</taxon>
        <taxon>Bacillati</taxon>
        <taxon>Bacillota</taxon>
        <taxon>Clostridia</taxon>
        <taxon>Lachnospirales</taxon>
        <taxon>Lachnospiraceae</taxon>
        <taxon>Blautia</taxon>
    </lineage>
</organism>
<evidence type="ECO:0000256" key="1">
    <source>
        <dbReference type="SAM" id="Phobius"/>
    </source>
</evidence>
<evidence type="ECO:0000313" key="3">
    <source>
        <dbReference type="Proteomes" id="UP000824056"/>
    </source>
</evidence>
<evidence type="ECO:0000313" key="2">
    <source>
        <dbReference type="EMBL" id="HIZ66020.1"/>
    </source>
</evidence>
<dbReference type="Proteomes" id="UP000824056">
    <property type="component" value="Unassembled WGS sequence"/>
</dbReference>
<sequence length="167" mass="18311">MNTEDLVILGILTAVLFAGQVAMAFLPNVEIVSLLVILYTLVLGRKVFFIIYAFALLEGMFYGFGIWWINYLYVWSILALVVLAFRGQKSVLLFSIISGFFGIAFGALCAVPYLFAGGPGAALSYWLSGLPFDIAHCIGNVAVCLLLFKPLYAVLSKLNQGKKKVRV</sequence>
<feature type="transmembrane region" description="Helical" evidence="1">
    <location>
        <begin position="92"/>
        <end position="114"/>
    </location>
</feature>
<feature type="transmembrane region" description="Helical" evidence="1">
    <location>
        <begin position="134"/>
        <end position="155"/>
    </location>
</feature>
<keyword evidence="1" id="KW-1133">Transmembrane helix</keyword>
<comment type="caution">
    <text evidence="2">The sequence shown here is derived from an EMBL/GenBank/DDBJ whole genome shotgun (WGS) entry which is preliminary data.</text>
</comment>
<name>A0A9D2JSJ5_9FIRM</name>
<feature type="transmembrane region" description="Helical" evidence="1">
    <location>
        <begin position="33"/>
        <end position="55"/>
    </location>
</feature>
<reference evidence="2" key="2">
    <citation type="submission" date="2021-04" db="EMBL/GenBank/DDBJ databases">
        <authorList>
            <person name="Gilroy R."/>
        </authorList>
    </citation>
    <scope>NUCLEOTIDE SEQUENCE</scope>
    <source>
        <strain evidence="2">1068</strain>
    </source>
</reference>
<accession>A0A9D2JSJ5</accession>
<proteinExistence type="predicted"/>
<gene>
    <name evidence="2" type="ORF">H9809_09020</name>
</gene>
<protein>
    <recommendedName>
        <fullName evidence="4">Energy-coupling factor transport system substrate-specific component</fullName>
    </recommendedName>
</protein>
<feature type="transmembrane region" description="Helical" evidence="1">
    <location>
        <begin position="6"/>
        <end position="26"/>
    </location>
</feature>
<evidence type="ECO:0008006" key="4">
    <source>
        <dbReference type="Google" id="ProtNLM"/>
    </source>
</evidence>
<keyword evidence="1" id="KW-0812">Transmembrane</keyword>